<dbReference type="EMBL" id="CP022203">
    <property type="protein sequence ID" value="ATB49234.1"/>
    <property type="molecule type" value="Genomic_DNA"/>
</dbReference>
<keyword evidence="2" id="KW-1185">Reference proteome</keyword>
<dbReference type="GO" id="GO:0015035">
    <property type="term" value="F:protein-disulfide reductase activity"/>
    <property type="evidence" value="ECO:0007669"/>
    <property type="project" value="InterPro"/>
</dbReference>
<proteinExistence type="predicted"/>
<evidence type="ECO:0000313" key="2">
    <source>
        <dbReference type="Proteomes" id="UP000217343"/>
    </source>
</evidence>
<dbReference type="OrthoDB" id="9785438at2"/>
<dbReference type="Pfam" id="PF04134">
    <property type="entry name" value="DCC1-like"/>
    <property type="match status" value="1"/>
</dbReference>
<accession>A0A250JZG4</accession>
<dbReference type="PANTHER" id="PTHR33639:SF2">
    <property type="entry name" value="DUF393 DOMAIN-CONTAINING PROTEIN"/>
    <property type="match status" value="1"/>
</dbReference>
<sequence length="151" mass="17052">MSHLTPGTEASSAQPSDTVVLFDGVCNLCNGTVLFIIDRDPEARIRFTALQSQRAAALLAPHGVVPKEEPDSFVLLQGGKLYERSTAALRVARMLKSPWRFLYAFIVVPRPLRDLVYRIIARNRYRWFGQEAQCRIPTPELRARFLPETAP</sequence>
<dbReference type="AlphaFoldDB" id="A0A250JZG4"/>
<dbReference type="InterPro" id="IPR007263">
    <property type="entry name" value="DCC1-like"/>
</dbReference>
<evidence type="ECO:0008006" key="3">
    <source>
        <dbReference type="Google" id="ProtNLM"/>
    </source>
</evidence>
<gene>
    <name evidence="1" type="ORF">MYMAC_004875</name>
</gene>
<dbReference type="Proteomes" id="UP000217343">
    <property type="component" value="Chromosome"/>
</dbReference>
<dbReference type="RefSeq" id="WP_095959851.1">
    <property type="nucleotide sequence ID" value="NZ_CP022203.1"/>
</dbReference>
<evidence type="ECO:0000313" key="1">
    <source>
        <dbReference type="EMBL" id="ATB49234.1"/>
    </source>
</evidence>
<reference evidence="1 2" key="1">
    <citation type="submission" date="2017-06" db="EMBL/GenBank/DDBJ databases">
        <title>Sequencing and comparative analysis of myxobacterial genomes.</title>
        <authorList>
            <person name="Rupp O."/>
            <person name="Goesmann A."/>
            <person name="Sogaard-Andersen L."/>
        </authorList>
    </citation>
    <scope>NUCLEOTIDE SEQUENCE [LARGE SCALE GENOMIC DNA]</scope>
    <source>
        <strain evidence="1 2">DSM 14697</strain>
    </source>
</reference>
<name>A0A250JZG4_9BACT</name>
<organism evidence="1 2">
    <name type="scientific">Corallococcus macrosporus DSM 14697</name>
    <dbReference type="NCBI Taxonomy" id="1189310"/>
    <lineage>
        <taxon>Bacteria</taxon>
        <taxon>Pseudomonadati</taxon>
        <taxon>Myxococcota</taxon>
        <taxon>Myxococcia</taxon>
        <taxon>Myxococcales</taxon>
        <taxon>Cystobacterineae</taxon>
        <taxon>Myxococcaceae</taxon>
        <taxon>Corallococcus</taxon>
    </lineage>
</organism>
<dbReference type="PANTHER" id="PTHR33639">
    <property type="entry name" value="THIOL-DISULFIDE OXIDOREDUCTASE DCC"/>
    <property type="match status" value="1"/>
</dbReference>
<dbReference type="KEGG" id="mmas:MYMAC_004875"/>
<protein>
    <recommendedName>
        <fullName evidence="3">Thiol-disulfide oxidoreductase</fullName>
    </recommendedName>
</protein>
<dbReference type="InterPro" id="IPR052927">
    <property type="entry name" value="DCC_oxidoreductase"/>
</dbReference>